<dbReference type="Proteomes" id="UP001057402">
    <property type="component" value="Chromosome 5"/>
</dbReference>
<evidence type="ECO:0000313" key="1">
    <source>
        <dbReference type="EMBL" id="KAI4369381.1"/>
    </source>
</evidence>
<proteinExistence type="predicted"/>
<accession>A0ACB9QV10</accession>
<protein>
    <submittedName>
        <fullName evidence="1">Uncharacterized protein</fullName>
    </submittedName>
</protein>
<sequence length="326" mass="36776">MTTTAAHPQAVVHQKLTVNGITMHVAEEGSGDRPVVLFVHGFPETWYTWRHQLRAFSSLGYRAVAPDLRGYGDTEAPDSPSDYTCHHVVGDLISLMDSLGVDRFYLVAHDWGALIGWYLCMFRPDRVLAYVCLTVPFRPRHPSMKPVDAMRAYFGDDYYICRFQKPGDIEAEIEQAGVRNVIKLILTGRRPGPPLLPKGKSFRIPPGVEIPLPSWLSEEDIDCFSGSFAKKGFTGGLNYYRAMDLNWELTAAWTNVQIKVPVKFIVGNLDMTYTTTGVKEYVHGDGFKKDVPLLEDVVVMEGVGHFINQEKPQEINAHIHDFIKKY</sequence>
<keyword evidence="2" id="KW-1185">Reference proteome</keyword>
<comment type="caution">
    <text evidence="1">The sequence shown here is derived from an EMBL/GenBank/DDBJ whole genome shotgun (WGS) entry which is preliminary data.</text>
</comment>
<evidence type="ECO:0000313" key="2">
    <source>
        <dbReference type="Proteomes" id="UP001057402"/>
    </source>
</evidence>
<name>A0ACB9QV10_9MYRT</name>
<organism evidence="1 2">
    <name type="scientific">Melastoma candidum</name>
    <dbReference type="NCBI Taxonomy" id="119954"/>
    <lineage>
        <taxon>Eukaryota</taxon>
        <taxon>Viridiplantae</taxon>
        <taxon>Streptophyta</taxon>
        <taxon>Embryophyta</taxon>
        <taxon>Tracheophyta</taxon>
        <taxon>Spermatophyta</taxon>
        <taxon>Magnoliopsida</taxon>
        <taxon>eudicotyledons</taxon>
        <taxon>Gunneridae</taxon>
        <taxon>Pentapetalae</taxon>
        <taxon>rosids</taxon>
        <taxon>malvids</taxon>
        <taxon>Myrtales</taxon>
        <taxon>Melastomataceae</taxon>
        <taxon>Melastomatoideae</taxon>
        <taxon>Melastomateae</taxon>
        <taxon>Melastoma</taxon>
    </lineage>
</organism>
<dbReference type="EMBL" id="CM042884">
    <property type="protein sequence ID" value="KAI4369381.1"/>
    <property type="molecule type" value="Genomic_DNA"/>
</dbReference>
<gene>
    <name evidence="1" type="ORF">MLD38_017824</name>
</gene>
<reference evidence="2" key="1">
    <citation type="journal article" date="2023" name="Front. Plant Sci.">
        <title>Chromosomal-level genome assembly of Melastoma candidum provides insights into trichome evolution.</title>
        <authorList>
            <person name="Zhong Y."/>
            <person name="Wu W."/>
            <person name="Sun C."/>
            <person name="Zou P."/>
            <person name="Liu Y."/>
            <person name="Dai S."/>
            <person name="Zhou R."/>
        </authorList>
    </citation>
    <scope>NUCLEOTIDE SEQUENCE [LARGE SCALE GENOMIC DNA]</scope>
</reference>